<dbReference type="NCBIfam" id="TIGR01297">
    <property type="entry name" value="CDF"/>
    <property type="match status" value="1"/>
</dbReference>
<name>A0A1F5YJS5_9BACT</name>
<dbReference type="GO" id="GO:0005886">
    <property type="term" value="C:plasma membrane"/>
    <property type="evidence" value="ECO:0007669"/>
    <property type="project" value="TreeGrafter"/>
</dbReference>
<organism evidence="10 11">
    <name type="scientific">Candidatus Gottesmanbacteria bacterium RBG_16_38_7b</name>
    <dbReference type="NCBI Taxonomy" id="1798372"/>
    <lineage>
        <taxon>Bacteria</taxon>
        <taxon>Candidatus Gottesmaniibacteriota</taxon>
    </lineage>
</organism>
<evidence type="ECO:0000256" key="2">
    <source>
        <dbReference type="ARBA" id="ARBA00008114"/>
    </source>
</evidence>
<evidence type="ECO:0000256" key="3">
    <source>
        <dbReference type="ARBA" id="ARBA00022448"/>
    </source>
</evidence>
<comment type="similarity">
    <text evidence="2">Belongs to the cation diffusion facilitator (CDF) transporter (TC 2.A.4) family.</text>
</comment>
<dbReference type="Pfam" id="PF16916">
    <property type="entry name" value="ZT_dimer"/>
    <property type="match status" value="1"/>
</dbReference>
<dbReference type="InterPro" id="IPR002524">
    <property type="entry name" value="Cation_efflux"/>
</dbReference>
<dbReference type="Gene3D" id="1.20.1510.10">
    <property type="entry name" value="Cation efflux protein transmembrane domain"/>
    <property type="match status" value="1"/>
</dbReference>
<dbReference type="SUPFAM" id="SSF161111">
    <property type="entry name" value="Cation efflux protein transmembrane domain-like"/>
    <property type="match status" value="1"/>
</dbReference>
<evidence type="ECO:0000256" key="5">
    <source>
        <dbReference type="ARBA" id="ARBA00022989"/>
    </source>
</evidence>
<proteinExistence type="inferred from homology"/>
<dbReference type="PANTHER" id="PTHR43840">
    <property type="entry name" value="MITOCHONDRIAL METAL TRANSPORTER 1-RELATED"/>
    <property type="match status" value="1"/>
</dbReference>
<keyword evidence="4 7" id="KW-0812">Transmembrane</keyword>
<evidence type="ECO:0000256" key="6">
    <source>
        <dbReference type="ARBA" id="ARBA00023136"/>
    </source>
</evidence>
<feature type="transmembrane region" description="Helical" evidence="7">
    <location>
        <begin position="81"/>
        <end position="99"/>
    </location>
</feature>
<keyword evidence="3" id="KW-0813">Transport</keyword>
<dbReference type="GO" id="GO:0015086">
    <property type="term" value="F:cadmium ion transmembrane transporter activity"/>
    <property type="evidence" value="ECO:0007669"/>
    <property type="project" value="TreeGrafter"/>
</dbReference>
<evidence type="ECO:0000256" key="1">
    <source>
        <dbReference type="ARBA" id="ARBA00004141"/>
    </source>
</evidence>
<dbReference type="EMBL" id="MFJB01000024">
    <property type="protein sequence ID" value="OGG00313.1"/>
    <property type="molecule type" value="Genomic_DNA"/>
</dbReference>
<dbReference type="Proteomes" id="UP000177396">
    <property type="component" value="Unassembled WGS sequence"/>
</dbReference>
<feature type="domain" description="Cation efflux protein cytoplasmic" evidence="9">
    <location>
        <begin position="211"/>
        <end position="285"/>
    </location>
</feature>
<dbReference type="InterPro" id="IPR027469">
    <property type="entry name" value="Cation_efflux_TMD_sf"/>
</dbReference>
<feature type="transmembrane region" description="Helical" evidence="7">
    <location>
        <begin position="111"/>
        <end position="133"/>
    </location>
</feature>
<gene>
    <name evidence="10" type="ORF">A2153_06060</name>
</gene>
<dbReference type="InterPro" id="IPR050291">
    <property type="entry name" value="CDF_Transporter"/>
</dbReference>
<dbReference type="InterPro" id="IPR027470">
    <property type="entry name" value="Cation_efflux_CTD"/>
</dbReference>
<comment type="subcellular location">
    <subcellularLocation>
        <location evidence="1">Membrane</location>
        <topology evidence="1">Multi-pass membrane protein</topology>
    </subcellularLocation>
</comment>
<evidence type="ECO:0000256" key="7">
    <source>
        <dbReference type="SAM" id="Phobius"/>
    </source>
</evidence>
<evidence type="ECO:0000256" key="4">
    <source>
        <dbReference type="ARBA" id="ARBA00022692"/>
    </source>
</evidence>
<dbReference type="AlphaFoldDB" id="A0A1F5YJS5"/>
<evidence type="ECO:0000313" key="10">
    <source>
        <dbReference type="EMBL" id="OGG00313.1"/>
    </source>
</evidence>
<dbReference type="Pfam" id="PF01545">
    <property type="entry name" value="Cation_efflux"/>
    <property type="match status" value="1"/>
</dbReference>
<evidence type="ECO:0000259" key="9">
    <source>
        <dbReference type="Pfam" id="PF16916"/>
    </source>
</evidence>
<dbReference type="GO" id="GO:0015341">
    <property type="term" value="F:zinc efflux antiporter activity"/>
    <property type="evidence" value="ECO:0007669"/>
    <property type="project" value="TreeGrafter"/>
</dbReference>
<keyword evidence="6 7" id="KW-0472">Membrane</keyword>
<dbReference type="InterPro" id="IPR036837">
    <property type="entry name" value="Cation_efflux_CTD_sf"/>
</dbReference>
<accession>A0A1F5YJS5</accession>
<sequence>MNDESLTRFGWLSILTAVITISLKAFAYFLTGSVGLLSDALESVVNLVAAIMALSMLTLAEKPPDKDHAYGHSKAEYFSSVTEGILIFVAAISIGFTAIDRILHPRIIEQVLIGLTISAIASVINFTVAVILLKTGKKYRSITLEADGHHLMTDVWTSAGVIIGVALVAFTNVQILDPIIAILVAVNIVYTGIKIIKESTLGLMDTSLLSKDLKIIESVLKNYCKKGISYHGLRTRQSANRRFMSVHILVPGNWSVQKGHDLLDEIETKICNAIPKITVITHLEPIEDPKSLTDISIDRS</sequence>
<dbReference type="SUPFAM" id="SSF160240">
    <property type="entry name" value="Cation efflux protein cytoplasmic domain-like"/>
    <property type="match status" value="1"/>
</dbReference>
<reference evidence="10 11" key="1">
    <citation type="journal article" date="2016" name="Nat. Commun.">
        <title>Thousands of microbial genomes shed light on interconnected biogeochemical processes in an aquifer system.</title>
        <authorList>
            <person name="Anantharaman K."/>
            <person name="Brown C.T."/>
            <person name="Hug L.A."/>
            <person name="Sharon I."/>
            <person name="Castelle C.J."/>
            <person name="Probst A.J."/>
            <person name="Thomas B.C."/>
            <person name="Singh A."/>
            <person name="Wilkins M.J."/>
            <person name="Karaoz U."/>
            <person name="Brodie E.L."/>
            <person name="Williams K.H."/>
            <person name="Hubbard S.S."/>
            <person name="Banfield J.F."/>
        </authorList>
    </citation>
    <scope>NUCLEOTIDE SEQUENCE [LARGE SCALE GENOMIC DNA]</scope>
</reference>
<evidence type="ECO:0000259" key="8">
    <source>
        <dbReference type="Pfam" id="PF01545"/>
    </source>
</evidence>
<dbReference type="GO" id="GO:0015093">
    <property type="term" value="F:ferrous iron transmembrane transporter activity"/>
    <property type="evidence" value="ECO:0007669"/>
    <property type="project" value="TreeGrafter"/>
</dbReference>
<dbReference type="PANTHER" id="PTHR43840:SF15">
    <property type="entry name" value="MITOCHONDRIAL METAL TRANSPORTER 1-RELATED"/>
    <property type="match status" value="1"/>
</dbReference>
<feature type="domain" description="Cation efflux protein transmembrane" evidence="8">
    <location>
        <begin position="11"/>
        <end position="204"/>
    </location>
</feature>
<comment type="caution">
    <text evidence="10">The sequence shown here is derived from an EMBL/GenBank/DDBJ whole genome shotgun (WGS) entry which is preliminary data.</text>
</comment>
<dbReference type="InterPro" id="IPR058533">
    <property type="entry name" value="Cation_efflux_TM"/>
</dbReference>
<feature type="transmembrane region" description="Helical" evidence="7">
    <location>
        <begin position="154"/>
        <end position="173"/>
    </location>
</feature>
<dbReference type="Gene3D" id="3.30.70.1350">
    <property type="entry name" value="Cation efflux protein, cytoplasmic domain"/>
    <property type="match status" value="1"/>
</dbReference>
<evidence type="ECO:0000313" key="11">
    <source>
        <dbReference type="Proteomes" id="UP000177396"/>
    </source>
</evidence>
<dbReference type="GO" id="GO:0006882">
    <property type="term" value="P:intracellular zinc ion homeostasis"/>
    <property type="evidence" value="ECO:0007669"/>
    <property type="project" value="TreeGrafter"/>
</dbReference>
<keyword evidence="5 7" id="KW-1133">Transmembrane helix</keyword>
<protein>
    <submittedName>
        <fullName evidence="10">Transporter</fullName>
    </submittedName>
</protein>
<feature type="transmembrane region" description="Helical" evidence="7">
    <location>
        <begin position="12"/>
        <end position="31"/>
    </location>
</feature>